<comment type="similarity">
    <text evidence="1">Belongs to the patched family.</text>
</comment>
<dbReference type="PROSITE" id="PS50156">
    <property type="entry name" value="SSD"/>
    <property type="match status" value="1"/>
</dbReference>
<dbReference type="InterPro" id="IPR000731">
    <property type="entry name" value="SSD"/>
</dbReference>
<keyword evidence="2" id="KW-1003">Cell membrane</keyword>
<comment type="subcellular location">
    <subcellularLocation>
        <location evidence="8">Cell projection</location>
        <location evidence="8">Cilium</location>
        <location evidence="8">Flagellum membrane</location>
        <topology evidence="8">Multi-pass membrane protein</topology>
    </subcellularLocation>
</comment>
<dbReference type="SUPFAM" id="SSF82866">
    <property type="entry name" value="Multidrug efflux transporter AcrB transmembrane domain"/>
    <property type="match status" value="2"/>
</dbReference>
<evidence type="ECO:0000256" key="3">
    <source>
        <dbReference type="ARBA" id="ARBA00022692"/>
    </source>
</evidence>
<evidence type="ECO:0000256" key="5">
    <source>
        <dbReference type="ARBA" id="ARBA00023136"/>
    </source>
</evidence>
<feature type="transmembrane region" description="Helical" evidence="10">
    <location>
        <begin position="736"/>
        <end position="755"/>
    </location>
</feature>
<accession>A0A8J7T602</accession>
<gene>
    <name evidence="12" type="primary">Ptchd3_1</name>
    <name evidence="12" type="ORF">GTO95_0004909</name>
</gene>
<keyword evidence="13" id="KW-1185">Reference proteome</keyword>
<feature type="non-terminal residue" evidence="12">
    <location>
        <position position="899"/>
    </location>
</feature>
<dbReference type="GO" id="GO:0016020">
    <property type="term" value="C:membrane"/>
    <property type="evidence" value="ECO:0007669"/>
    <property type="project" value="InterPro"/>
</dbReference>
<feature type="transmembrane region" description="Helical" evidence="10">
    <location>
        <begin position="29"/>
        <end position="49"/>
    </location>
</feature>
<feature type="domain" description="SSD" evidence="11">
    <location>
        <begin position="258"/>
        <end position="415"/>
    </location>
</feature>
<dbReference type="InterPro" id="IPR051697">
    <property type="entry name" value="Patched_domain-protein"/>
</dbReference>
<feature type="transmembrane region" description="Helical" evidence="10">
    <location>
        <begin position="392"/>
        <end position="415"/>
    </location>
</feature>
<dbReference type="FunFam" id="1.20.1640.10:FF:000013">
    <property type="entry name" value="PaTched Related family"/>
    <property type="match status" value="1"/>
</dbReference>
<feature type="transmembrane region" description="Helical" evidence="10">
    <location>
        <begin position="287"/>
        <end position="310"/>
    </location>
</feature>
<evidence type="ECO:0000313" key="12">
    <source>
        <dbReference type="EMBL" id="MBN3311704.1"/>
    </source>
</evidence>
<feature type="transmembrane region" description="Helical" evidence="10">
    <location>
        <begin position="775"/>
        <end position="793"/>
    </location>
</feature>
<dbReference type="Gene3D" id="1.20.1640.10">
    <property type="entry name" value="Multidrug efflux transporter AcrB transmembrane domain"/>
    <property type="match status" value="2"/>
</dbReference>
<keyword evidence="6" id="KW-0325">Glycoprotein</keyword>
<feature type="transmembrane region" description="Helical" evidence="10">
    <location>
        <begin position="322"/>
        <end position="341"/>
    </location>
</feature>
<sequence>MARCHTNCIEKPVCIGFEKLGRFIGRNPWCFFVIPLLISAGLGGGFYFLKDREANDIENQFTPVNGPAKTERLFVQKKFPQNYSEFSSQRLYTEGTFASVIAVSTGSSILTKEAFQEILDLDAEIKRMSVRADNGQFNYARLCVRTKQKCVSNAILDIIDYNASKIEDIHLTFPIYILKSDFVFLGSTVGVVTNSSLAESAKAIRLFYYLEENNVSSTLWLNEFLRVFSSSTHWKFIKVSTFTSLSRQEEFERNSKSVIPLFSITYFLAILFSIVSCLRFDCVRNKAWVASVGVISAGLAVLSGFGLLLWCGVPFAMTVANSPFLILGIGVDDMFIMISCWQQTRVHDSVEDRLAGTYKEAAISITITTLTDVLAFYIGIMTPFRSVQSFCLYTGTTVLFCYFYNITFFGAFLALNGRREESNRHWLSCRKVPEVCPQGRSKAYSLCCVGGAYDSKTGCEEEQPMSHFFKKYYGPFLTNTWTKVFVVLLYGVYLGTSIYGCCQLKEGIDLRNLASDGSYVVNYYDDEEKYFSEYGPNVMVVVKEKVAYWNETVRTDLKACMTDFKNLAFVDGAVVTSWLQMYETMFSSVDLNDKRAFMGNLTSFLNVKPEFKQDLNISQGNIYASRFFVQTVNISTAVDEKNMLNKLRETAQNCKVPLLVYHPAFIYYDQYAVIVSTTVQNIMVATAVMLVISLLLIPNPLCSLWVTFAISSVIVGVVGFMAMWQVNLDSISMINLVICIGFSVDFSAHISYAFVSNDNDNVNAKAIDSLFVLGYPIVQGAASTVLGVVALAAAESYIFRTFFKIMFLVILFGAAHGIVFLPVFLTFFGICSSKGEVRTDHDKKSHCATGGDAHVTRKGNDLVPRQQMSLSFKNQSVKIYIIHSAVIYNNYCKYKMDCP</sequence>
<evidence type="ECO:0000256" key="6">
    <source>
        <dbReference type="ARBA" id="ARBA00023180"/>
    </source>
</evidence>
<evidence type="ECO:0000256" key="2">
    <source>
        <dbReference type="ARBA" id="ARBA00022475"/>
    </source>
</evidence>
<dbReference type="InterPro" id="IPR003392">
    <property type="entry name" value="PTHD_SSD"/>
</dbReference>
<evidence type="ECO:0000256" key="10">
    <source>
        <dbReference type="SAM" id="Phobius"/>
    </source>
</evidence>
<keyword evidence="4 10" id="KW-1133">Transmembrane helix</keyword>
<evidence type="ECO:0000256" key="4">
    <source>
        <dbReference type="ARBA" id="ARBA00022989"/>
    </source>
</evidence>
<dbReference type="Proteomes" id="UP000736164">
    <property type="component" value="Unassembled WGS sequence"/>
</dbReference>
<evidence type="ECO:0000256" key="1">
    <source>
        <dbReference type="ARBA" id="ARBA00005585"/>
    </source>
</evidence>
<evidence type="ECO:0000256" key="9">
    <source>
        <dbReference type="ARBA" id="ARBA00074262"/>
    </source>
</evidence>
<comment type="function">
    <text evidence="7">May play a role in sperm development or sperm function. However, does not appear to have an essential role in spermatogenesis or male fertility.</text>
</comment>
<dbReference type="Pfam" id="PF02460">
    <property type="entry name" value="Patched"/>
    <property type="match status" value="1"/>
</dbReference>
<dbReference type="GO" id="GO:0097225">
    <property type="term" value="C:sperm midpiece"/>
    <property type="evidence" value="ECO:0007669"/>
    <property type="project" value="UniProtKB-ARBA"/>
</dbReference>
<feature type="transmembrane region" description="Helical" evidence="10">
    <location>
        <begin position="805"/>
        <end position="830"/>
    </location>
</feature>
<evidence type="ECO:0000256" key="8">
    <source>
        <dbReference type="ARBA" id="ARBA00060429"/>
    </source>
</evidence>
<proteinExistence type="inferred from homology"/>
<feature type="transmembrane region" description="Helical" evidence="10">
    <location>
        <begin position="703"/>
        <end position="724"/>
    </location>
</feature>
<keyword evidence="5 10" id="KW-0472">Membrane</keyword>
<organism evidence="12 13">
    <name type="scientific">Atractosteus spatula</name>
    <name type="common">Alligator gar</name>
    <name type="synonym">Lepisosteus spatula</name>
    <dbReference type="NCBI Taxonomy" id="7917"/>
    <lineage>
        <taxon>Eukaryota</taxon>
        <taxon>Metazoa</taxon>
        <taxon>Chordata</taxon>
        <taxon>Craniata</taxon>
        <taxon>Vertebrata</taxon>
        <taxon>Euteleostomi</taxon>
        <taxon>Actinopterygii</taxon>
        <taxon>Neopterygii</taxon>
        <taxon>Holostei</taxon>
        <taxon>Semionotiformes</taxon>
        <taxon>Lepisosteidae</taxon>
        <taxon>Atractosteus</taxon>
    </lineage>
</organism>
<feature type="transmembrane region" description="Helical" evidence="10">
    <location>
        <begin position="671"/>
        <end position="697"/>
    </location>
</feature>
<protein>
    <recommendedName>
        <fullName evidence="9">Patched domain-containing protein 3</fullName>
    </recommendedName>
</protein>
<feature type="non-terminal residue" evidence="12">
    <location>
        <position position="1"/>
    </location>
</feature>
<comment type="caution">
    <text evidence="12">The sequence shown here is derived from an EMBL/GenBank/DDBJ whole genome shotgun (WGS) entry which is preliminary data.</text>
</comment>
<feature type="transmembrane region" description="Helical" evidence="10">
    <location>
        <begin position="258"/>
        <end position="280"/>
    </location>
</feature>
<reference evidence="12" key="1">
    <citation type="journal article" date="2021" name="Cell">
        <title>Tracing the genetic footprints of vertebrate landing in non-teleost ray-finned fishes.</title>
        <authorList>
            <person name="Bi X."/>
            <person name="Wang K."/>
            <person name="Yang L."/>
            <person name="Pan H."/>
            <person name="Jiang H."/>
            <person name="Wei Q."/>
            <person name="Fang M."/>
            <person name="Yu H."/>
            <person name="Zhu C."/>
            <person name="Cai Y."/>
            <person name="He Y."/>
            <person name="Gan X."/>
            <person name="Zeng H."/>
            <person name="Yu D."/>
            <person name="Zhu Y."/>
            <person name="Jiang H."/>
            <person name="Qiu Q."/>
            <person name="Yang H."/>
            <person name="Zhang Y.E."/>
            <person name="Wang W."/>
            <person name="Zhu M."/>
            <person name="He S."/>
            <person name="Zhang G."/>
        </authorList>
    </citation>
    <scope>NUCLEOTIDE SEQUENCE</scope>
    <source>
        <strain evidence="12">Allg_001</strain>
    </source>
</reference>
<name>A0A8J7T602_ATRSP</name>
<dbReference type="PANTHER" id="PTHR10796">
    <property type="entry name" value="PATCHED-RELATED"/>
    <property type="match status" value="1"/>
</dbReference>
<evidence type="ECO:0000313" key="13">
    <source>
        <dbReference type="Proteomes" id="UP000736164"/>
    </source>
</evidence>
<evidence type="ECO:0000259" key="11">
    <source>
        <dbReference type="PROSITE" id="PS50156"/>
    </source>
</evidence>
<dbReference type="AlphaFoldDB" id="A0A8J7T602"/>
<keyword evidence="3 10" id="KW-0812">Transmembrane</keyword>
<dbReference type="EMBL" id="JAAWVO010001989">
    <property type="protein sequence ID" value="MBN3311704.1"/>
    <property type="molecule type" value="Genomic_DNA"/>
</dbReference>
<evidence type="ECO:0000256" key="7">
    <source>
        <dbReference type="ARBA" id="ARBA00057027"/>
    </source>
</evidence>
<feature type="transmembrane region" description="Helical" evidence="10">
    <location>
        <begin position="361"/>
        <end position="380"/>
    </location>
</feature>
<dbReference type="PANTHER" id="PTHR10796:SF60">
    <property type="entry name" value="PATCHED DOMAIN-CONTAINING PROTEIN 3"/>
    <property type="match status" value="1"/>
</dbReference>